<evidence type="ECO:0000259" key="9">
    <source>
        <dbReference type="SMART" id="SM00906"/>
    </source>
</evidence>
<name>A0A9N9HHA7_9GLOM</name>
<keyword evidence="11" id="KW-1185">Reference proteome</keyword>
<keyword evidence="3" id="KW-0805">Transcription regulation</keyword>
<organism evidence="10 11">
    <name type="scientific">Ambispora leptoticha</name>
    <dbReference type="NCBI Taxonomy" id="144679"/>
    <lineage>
        <taxon>Eukaryota</taxon>
        <taxon>Fungi</taxon>
        <taxon>Fungi incertae sedis</taxon>
        <taxon>Mucoromycota</taxon>
        <taxon>Glomeromycotina</taxon>
        <taxon>Glomeromycetes</taxon>
        <taxon>Archaeosporales</taxon>
        <taxon>Ambisporaceae</taxon>
        <taxon>Ambispora</taxon>
    </lineage>
</organism>
<dbReference type="OrthoDB" id="2406834at2759"/>
<keyword evidence="2" id="KW-0862">Zinc</keyword>
<feature type="non-terminal residue" evidence="10">
    <location>
        <position position="711"/>
    </location>
</feature>
<feature type="compositionally biased region" description="Polar residues" evidence="8">
    <location>
        <begin position="656"/>
        <end position="705"/>
    </location>
</feature>
<proteinExistence type="predicted"/>
<dbReference type="AlphaFoldDB" id="A0A9N9HHA7"/>
<dbReference type="SMART" id="SM00906">
    <property type="entry name" value="Fungal_trans"/>
    <property type="match status" value="1"/>
</dbReference>
<evidence type="ECO:0000256" key="8">
    <source>
        <dbReference type="SAM" id="MobiDB-lite"/>
    </source>
</evidence>
<comment type="caution">
    <text evidence="10">The sequence shown here is derived from an EMBL/GenBank/DDBJ whole genome shotgun (WGS) entry which is preliminary data.</text>
</comment>
<accession>A0A9N9HHA7</accession>
<dbReference type="GO" id="GO:0008270">
    <property type="term" value="F:zinc ion binding"/>
    <property type="evidence" value="ECO:0007669"/>
    <property type="project" value="InterPro"/>
</dbReference>
<dbReference type="InterPro" id="IPR051615">
    <property type="entry name" value="Transcr_Regulatory_Elem"/>
</dbReference>
<evidence type="ECO:0000256" key="5">
    <source>
        <dbReference type="ARBA" id="ARBA00023163"/>
    </source>
</evidence>
<dbReference type="Proteomes" id="UP000789508">
    <property type="component" value="Unassembled WGS sequence"/>
</dbReference>
<dbReference type="PANTHER" id="PTHR31313">
    <property type="entry name" value="TY1 ENHANCER ACTIVATOR"/>
    <property type="match status" value="1"/>
</dbReference>
<evidence type="ECO:0000256" key="6">
    <source>
        <dbReference type="ARBA" id="ARBA00023242"/>
    </source>
</evidence>
<evidence type="ECO:0000313" key="11">
    <source>
        <dbReference type="Proteomes" id="UP000789508"/>
    </source>
</evidence>
<keyword evidence="4" id="KW-0238">DNA-binding</keyword>
<gene>
    <name evidence="10" type="ORF">ALEPTO_LOCUS11204</name>
</gene>
<feature type="coiled-coil region" evidence="7">
    <location>
        <begin position="551"/>
        <end position="578"/>
    </location>
</feature>
<dbReference type="PANTHER" id="PTHR31313:SF81">
    <property type="entry name" value="TY1 ENHANCER ACTIVATOR"/>
    <property type="match status" value="1"/>
</dbReference>
<dbReference type="CDD" id="cd12148">
    <property type="entry name" value="fungal_TF_MHR"/>
    <property type="match status" value="1"/>
</dbReference>
<evidence type="ECO:0000256" key="7">
    <source>
        <dbReference type="SAM" id="Coils"/>
    </source>
</evidence>
<dbReference type="GO" id="GO:0006351">
    <property type="term" value="P:DNA-templated transcription"/>
    <property type="evidence" value="ECO:0007669"/>
    <property type="project" value="InterPro"/>
</dbReference>
<feature type="non-terminal residue" evidence="10">
    <location>
        <position position="1"/>
    </location>
</feature>
<dbReference type="EMBL" id="CAJVPS010016721">
    <property type="protein sequence ID" value="CAG8691007.1"/>
    <property type="molecule type" value="Genomic_DNA"/>
</dbReference>
<keyword evidence="6" id="KW-0539">Nucleus</keyword>
<dbReference type="Pfam" id="PF04082">
    <property type="entry name" value="Fungal_trans"/>
    <property type="match status" value="1"/>
</dbReference>
<feature type="coiled-coil region" evidence="7">
    <location>
        <begin position="1"/>
        <end position="28"/>
    </location>
</feature>
<evidence type="ECO:0000256" key="4">
    <source>
        <dbReference type="ARBA" id="ARBA00023125"/>
    </source>
</evidence>
<sequence length="711" mass="81926">ATSKARQMQEKLNELQRTQERKIDQTQNFISMVMRGYDVDVNSQDTFQGFFLRPELQLPQQEHPISMSQGLAQAVLQHSTEIASKIPRNTEQCEYDPNYFLNSADFAVLVQQVPPEILSQPPSQEINQSIVANEQLRIQELTAAFEELNIYQSTRYIGEGSLLLIGDEDDNQEKFIPQGEQDLSAVRESLRYLPDPETVNYLISLYYQHLHRYAPFLRKQVVRNALQNISKPQHLLLLNCVFFAASPFHEDPARKDGRVYFERAEALLYEYCRTQPHVLTVIATVLLGRHNKQPVAGWMYNGIATKMLFELGLHRKMKNVKIRMVNEVARLRNEAFWITFISENFISAAYGRPNMIEENDCDVEELELPDDLNPPDEDSRLYIAFIYWTMLSRICVKVRKYMHNISRMKLIQEDENKFRLLDAQLGNWFQALPQWLGFTEMSKDFEGSLLNGIGGDLHLFFYTVLILLHSRYLKTQGAYSEYTIYPPNAPTTCTQAAKIILTWLDILLSNVPEFFAHSVCGPFAINPAMRVLRWNAQYGPDANDPRTAEANQKMIENLENIRAQVAEISRRYDRGRENGDNLYNGSSFMWFTNPDSGSVEEEFDIGQREGEVFIDDNDQELRSQFRRITWRSTTGSSFGRRRSTRGNSISGGIRQMSWTSISGSNQNRQMSWTSNLAPSRRMSSYSSKGYSNGAANRWSTLQSGPLNEEPQ</sequence>
<feature type="region of interest" description="Disordered" evidence="8">
    <location>
        <begin position="634"/>
        <end position="711"/>
    </location>
</feature>
<protein>
    <submittedName>
        <fullName evidence="10">13646_t:CDS:1</fullName>
    </submittedName>
</protein>
<keyword evidence="1" id="KW-0479">Metal-binding</keyword>
<keyword evidence="7" id="KW-0175">Coiled coil</keyword>
<evidence type="ECO:0000256" key="2">
    <source>
        <dbReference type="ARBA" id="ARBA00022833"/>
    </source>
</evidence>
<evidence type="ECO:0000256" key="3">
    <source>
        <dbReference type="ARBA" id="ARBA00023015"/>
    </source>
</evidence>
<dbReference type="GO" id="GO:0003677">
    <property type="term" value="F:DNA binding"/>
    <property type="evidence" value="ECO:0007669"/>
    <property type="project" value="UniProtKB-KW"/>
</dbReference>
<reference evidence="10" key="1">
    <citation type="submission" date="2021-06" db="EMBL/GenBank/DDBJ databases">
        <authorList>
            <person name="Kallberg Y."/>
            <person name="Tangrot J."/>
            <person name="Rosling A."/>
        </authorList>
    </citation>
    <scope>NUCLEOTIDE SEQUENCE</scope>
    <source>
        <strain evidence="10">FL130A</strain>
    </source>
</reference>
<dbReference type="InterPro" id="IPR007219">
    <property type="entry name" value="XnlR_reg_dom"/>
</dbReference>
<feature type="domain" description="Xylanolytic transcriptional activator regulatory" evidence="9">
    <location>
        <begin position="297"/>
        <end position="372"/>
    </location>
</feature>
<keyword evidence="5" id="KW-0804">Transcription</keyword>
<evidence type="ECO:0000256" key="1">
    <source>
        <dbReference type="ARBA" id="ARBA00022723"/>
    </source>
</evidence>
<evidence type="ECO:0000313" key="10">
    <source>
        <dbReference type="EMBL" id="CAG8691007.1"/>
    </source>
</evidence>